<organism evidence="1 2">
    <name type="scientific">Euplotes crassus</name>
    <dbReference type="NCBI Taxonomy" id="5936"/>
    <lineage>
        <taxon>Eukaryota</taxon>
        <taxon>Sar</taxon>
        <taxon>Alveolata</taxon>
        <taxon>Ciliophora</taxon>
        <taxon>Intramacronucleata</taxon>
        <taxon>Spirotrichea</taxon>
        <taxon>Hypotrichia</taxon>
        <taxon>Euplotida</taxon>
        <taxon>Euplotidae</taxon>
        <taxon>Moneuplotes</taxon>
    </lineage>
</organism>
<sequence>MESFNQPSSCSSNKAIVLDFDSKSIQELFYNQFADGSTEAANKEFCEGFIKEVENNDVAVYIYKNTSPSQKESVEEVLDAIFDEKASYRLISSKALLFMILGMIFNRKCSVIVYSSERLFIPVEIFQELGITNKSETSVIFRDSKMLKSFALKEFEPDLRTSEQILSKKCPPSSETTDSGGKLSFQKKELIMSEKMTSPPALLLYPLMSCSTSTKNKISSIEDLTLSSMSDGIAGTLEQNNEKYEIIFNDLLPKLLNKKKEKSKEFSKLIVYLNNTVEQHLLKHTHMSTQERQDFFVFTFLKLCKKQWLRGELPDLLMSLPPGSLNYEKLTNMGQAELSIDSSEIPNLALATSPKKSSMYRKNATILSAIVTTMIKMMVGDQEVRSINNPISMKKLKLQIIQWINTYTKANKEDKNIRFPCYYKSIPNIIVQVLKHKEVITQSEEGVLIDWDGLDLLSEELEKVSDQSYFIPYFQSFK</sequence>
<proteinExistence type="predicted"/>
<name>A0AAD1UBV7_EUPCR</name>
<dbReference type="Proteomes" id="UP001295684">
    <property type="component" value="Unassembled WGS sequence"/>
</dbReference>
<evidence type="ECO:0000313" key="1">
    <source>
        <dbReference type="EMBL" id="CAI2365954.1"/>
    </source>
</evidence>
<protein>
    <submittedName>
        <fullName evidence="1">Uncharacterized protein</fullName>
    </submittedName>
</protein>
<evidence type="ECO:0000313" key="2">
    <source>
        <dbReference type="Proteomes" id="UP001295684"/>
    </source>
</evidence>
<dbReference type="AlphaFoldDB" id="A0AAD1UBV7"/>
<keyword evidence="2" id="KW-1185">Reference proteome</keyword>
<accession>A0AAD1UBV7</accession>
<dbReference type="EMBL" id="CAMPGE010007028">
    <property type="protein sequence ID" value="CAI2365954.1"/>
    <property type="molecule type" value="Genomic_DNA"/>
</dbReference>
<gene>
    <name evidence="1" type="ORF">ECRASSUSDP1_LOCUS7223</name>
</gene>
<reference evidence="1" key="1">
    <citation type="submission" date="2023-07" db="EMBL/GenBank/DDBJ databases">
        <authorList>
            <consortium name="AG Swart"/>
            <person name="Singh M."/>
            <person name="Singh A."/>
            <person name="Seah K."/>
            <person name="Emmerich C."/>
        </authorList>
    </citation>
    <scope>NUCLEOTIDE SEQUENCE</scope>
    <source>
        <strain evidence="1">DP1</strain>
    </source>
</reference>
<comment type="caution">
    <text evidence="1">The sequence shown here is derived from an EMBL/GenBank/DDBJ whole genome shotgun (WGS) entry which is preliminary data.</text>
</comment>